<evidence type="ECO:0000256" key="1">
    <source>
        <dbReference type="ARBA" id="ARBA00007447"/>
    </source>
</evidence>
<dbReference type="EMBL" id="JACAZI010000024">
    <property type="protein sequence ID" value="KAF7335565.1"/>
    <property type="molecule type" value="Genomic_DNA"/>
</dbReference>
<dbReference type="InterPro" id="IPR001969">
    <property type="entry name" value="Aspartic_peptidase_AS"/>
</dbReference>
<comment type="similarity">
    <text evidence="1 4">Belongs to the peptidase A1 family.</text>
</comment>
<organism evidence="6 7">
    <name type="scientific">Mycena venus</name>
    <dbReference type="NCBI Taxonomy" id="2733690"/>
    <lineage>
        <taxon>Eukaryota</taxon>
        <taxon>Fungi</taxon>
        <taxon>Dikarya</taxon>
        <taxon>Basidiomycota</taxon>
        <taxon>Agaricomycotina</taxon>
        <taxon>Agaricomycetes</taxon>
        <taxon>Agaricomycetidae</taxon>
        <taxon>Agaricales</taxon>
        <taxon>Marasmiineae</taxon>
        <taxon>Mycenaceae</taxon>
        <taxon>Mycena</taxon>
    </lineage>
</organism>
<feature type="disulfide bond" evidence="3">
    <location>
        <begin position="61"/>
        <end position="65"/>
    </location>
</feature>
<dbReference type="Pfam" id="PF00026">
    <property type="entry name" value="Asp"/>
    <property type="match status" value="2"/>
</dbReference>
<comment type="caution">
    <text evidence="6">The sequence shown here is derived from an EMBL/GenBank/DDBJ whole genome shotgun (WGS) entry which is preliminary data.</text>
</comment>
<keyword evidence="4 6" id="KW-0645">Protease</keyword>
<evidence type="ECO:0000256" key="4">
    <source>
        <dbReference type="RuleBase" id="RU000454"/>
    </source>
</evidence>
<dbReference type="PROSITE" id="PS51767">
    <property type="entry name" value="PEPTIDASE_A1"/>
    <property type="match status" value="1"/>
</dbReference>
<dbReference type="GO" id="GO:0006508">
    <property type="term" value="P:proteolysis"/>
    <property type="evidence" value="ECO:0007669"/>
    <property type="project" value="UniProtKB-KW"/>
</dbReference>
<keyword evidence="3" id="KW-1015">Disulfide bond</keyword>
<dbReference type="AlphaFoldDB" id="A0A8H6X6R2"/>
<evidence type="ECO:0000313" key="7">
    <source>
        <dbReference type="Proteomes" id="UP000620124"/>
    </source>
</evidence>
<dbReference type="PRINTS" id="PR00792">
    <property type="entry name" value="PEPSIN"/>
</dbReference>
<name>A0A8H6X6R2_9AGAR</name>
<accession>A0A8H6X6R2</accession>
<evidence type="ECO:0000256" key="3">
    <source>
        <dbReference type="PIRSR" id="PIRSR601461-2"/>
    </source>
</evidence>
<dbReference type="SUPFAM" id="SSF50630">
    <property type="entry name" value="Acid proteases"/>
    <property type="match status" value="1"/>
</dbReference>
<evidence type="ECO:0000256" key="2">
    <source>
        <dbReference type="ARBA" id="ARBA00022750"/>
    </source>
</evidence>
<keyword evidence="4" id="KW-0378">Hydrolase</keyword>
<dbReference type="PANTHER" id="PTHR47966:SF51">
    <property type="entry name" value="BETA-SITE APP-CLEAVING ENZYME, ISOFORM A-RELATED"/>
    <property type="match status" value="1"/>
</dbReference>
<keyword evidence="7" id="KW-1185">Reference proteome</keyword>
<protein>
    <submittedName>
        <fullName evidence="6">Aspartic protease</fullName>
    </submittedName>
</protein>
<keyword evidence="2 4" id="KW-0064">Aspartyl protease</keyword>
<dbReference type="PANTHER" id="PTHR47966">
    <property type="entry name" value="BETA-SITE APP-CLEAVING ENZYME, ISOFORM A-RELATED"/>
    <property type="match status" value="1"/>
</dbReference>
<evidence type="ECO:0000259" key="5">
    <source>
        <dbReference type="PROSITE" id="PS51767"/>
    </source>
</evidence>
<feature type="domain" description="Peptidase A1" evidence="5">
    <location>
        <begin position="30"/>
        <end position="305"/>
    </location>
</feature>
<dbReference type="GO" id="GO:0004190">
    <property type="term" value="F:aspartic-type endopeptidase activity"/>
    <property type="evidence" value="ECO:0007669"/>
    <property type="project" value="UniProtKB-KW"/>
</dbReference>
<sequence length="307" mass="32178">MTNNPAPEKLAATSKQATASEPLTDFEDLWFGTITVGTPPQTLTVDFDTGISDTFLPVVGCDATCAGHTLYNPAASSTAINTSDSFSLQLHAGEGDTTGSVFMDTVTIVGLTAQDQAVGMNFATPSTSDYPAGLWDNVADIGSELSLGSVNTALFTGEFRNVLPIKEVFYALNLQALHANNEVIATANGVTAIIDTGSTLLLGDEVSVKMLYSAIPGAKDASAVLGPGFFTVPCNRIPTVGITLGNQLFNVAPDIFNLEVLLEGTADCVGSVVSQDDIPFWVLGEIFLRNFYTVFNQGSARVGFATP</sequence>
<dbReference type="OrthoDB" id="15189at2759"/>
<proteinExistence type="inferred from homology"/>
<reference evidence="6" key="1">
    <citation type="submission" date="2020-05" db="EMBL/GenBank/DDBJ databases">
        <title>Mycena genomes resolve the evolution of fungal bioluminescence.</title>
        <authorList>
            <person name="Tsai I.J."/>
        </authorList>
    </citation>
    <scope>NUCLEOTIDE SEQUENCE</scope>
    <source>
        <strain evidence="6">CCC161011</strain>
    </source>
</reference>
<dbReference type="InterPro" id="IPR001461">
    <property type="entry name" value="Aspartic_peptidase_A1"/>
</dbReference>
<dbReference type="Gene3D" id="2.40.70.10">
    <property type="entry name" value="Acid Proteases"/>
    <property type="match status" value="2"/>
</dbReference>
<evidence type="ECO:0000313" key="6">
    <source>
        <dbReference type="EMBL" id="KAF7335565.1"/>
    </source>
</evidence>
<gene>
    <name evidence="6" type="ORF">MVEN_02210600</name>
</gene>
<dbReference type="Proteomes" id="UP000620124">
    <property type="component" value="Unassembled WGS sequence"/>
</dbReference>
<dbReference type="InterPro" id="IPR021109">
    <property type="entry name" value="Peptidase_aspartic_dom_sf"/>
</dbReference>
<dbReference type="InterPro" id="IPR033121">
    <property type="entry name" value="PEPTIDASE_A1"/>
</dbReference>
<dbReference type="PROSITE" id="PS00141">
    <property type="entry name" value="ASP_PROTEASE"/>
    <property type="match status" value="1"/>
</dbReference>